<feature type="transmembrane region" description="Helical" evidence="1">
    <location>
        <begin position="74"/>
        <end position="97"/>
    </location>
</feature>
<reference evidence="2" key="1">
    <citation type="journal article" date="2019" name="PLoS Negl. Trop. Dis.">
        <title>Revisiting the worldwide diversity of Leptospira species in the environment.</title>
        <authorList>
            <person name="Vincent A.T."/>
            <person name="Schiettekatte O."/>
            <person name="Bourhy P."/>
            <person name="Veyrier F.J."/>
            <person name="Picardeau M."/>
        </authorList>
    </citation>
    <scope>NUCLEOTIDE SEQUENCE [LARGE SCALE GENOMIC DNA]</scope>
    <source>
        <strain evidence="2">201300427</strain>
    </source>
</reference>
<keyword evidence="1" id="KW-1133">Transmembrane helix</keyword>
<protein>
    <submittedName>
        <fullName evidence="2">Uncharacterized protein</fullName>
    </submittedName>
</protein>
<dbReference type="OrthoDB" id="345628at2"/>
<comment type="caution">
    <text evidence="2">The sequence shown here is derived from an EMBL/GenBank/DDBJ whole genome shotgun (WGS) entry which is preliminary data.</text>
</comment>
<keyword evidence="1" id="KW-0812">Transmembrane</keyword>
<organism evidence="2 3">
    <name type="scientific">Leptospira idonii</name>
    <dbReference type="NCBI Taxonomy" id="1193500"/>
    <lineage>
        <taxon>Bacteria</taxon>
        <taxon>Pseudomonadati</taxon>
        <taxon>Spirochaetota</taxon>
        <taxon>Spirochaetia</taxon>
        <taxon>Leptospirales</taxon>
        <taxon>Leptospiraceae</taxon>
        <taxon>Leptospira</taxon>
    </lineage>
</organism>
<evidence type="ECO:0000256" key="1">
    <source>
        <dbReference type="SAM" id="Phobius"/>
    </source>
</evidence>
<keyword evidence="3" id="KW-1185">Reference proteome</keyword>
<feature type="transmembrane region" description="Helical" evidence="1">
    <location>
        <begin position="42"/>
        <end position="68"/>
    </location>
</feature>
<gene>
    <name evidence="2" type="ORF">EHS15_18475</name>
</gene>
<dbReference type="Proteomes" id="UP000298058">
    <property type="component" value="Unassembled WGS sequence"/>
</dbReference>
<evidence type="ECO:0000313" key="3">
    <source>
        <dbReference type="Proteomes" id="UP000298058"/>
    </source>
</evidence>
<dbReference type="EMBL" id="RQHW01000079">
    <property type="protein sequence ID" value="TGN17159.1"/>
    <property type="molecule type" value="Genomic_DNA"/>
</dbReference>
<evidence type="ECO:0000313" key="2">
    <source>
        <dbReference type="EMBL" id="TGN17159.1"/>
    </source>
</evidence>
<sequence length="116" mass="13298">MNKRSKQNQEALFLSPDPLLKNQQVSPSLSFRVLNQILPLKFLISGLAFSFTLFLIPIGTLFLGGWLFGSTYSLLPILISSSLFFCFYSMVLGFLLMNMRIPFLKEWKDKLGFHEV</sequence>
<proteinExistence type="predicted"/>
<keyword evidence="1" id="KW-0472">Membrane</keyword>
<dbReference type="AlphaFoldDB" id="A0A4R9LWF7"/>
<accession>A0A4R9LWF7</accession>
<dbReference type="RefSeq" id="WP_135762066.1">
    <property type="nucleotide sequence ID" value="NZ_RQHW01000079.1"/>
</dbReference>
<name>A0A4R9LWF7_9LEPT</name>